<name>A0A0A9C5B8_ARUDO</name>
<accession>A0A0A9C5B8</accession>
<evidence type="ECO:0000313" key="1">
    <source>
        <dbReference type="EMBL" id="JAD70781.1"/>
    </source>
</evidence>
<dbReference type="EMBL" id="GBRH01227114">
    <property type="protein sequence ID" value="JAD70781.1"/>
    <property type="molecule type" value="Transcribed_RNA"/>
</dbReference>
<reference evidence="1" key="1">
    <citation type="submission" date="2014-09" db="EMBL/GenBank/DDBJ databases">
        <authorList>
            <person name="Magalhaes I.L.F."/>
            <person name="Oliveira U."/>
            <person name="Santos F.R."/>
            <person name="Vidigal T.H.D.A."/>
            <person name="Brescovit A.D."/>
            <person name="Santos A.J."/>
        </authorList>
    </citation>
    <scope>NUCLEOTIDE SEQUENCE</scope>
    <source>
        <tissue evidence="1">Shoot tissue taken approximately 20 cm above the soil surface</tissue>
    </source>
</reference>
<reference evidence="1" key="2">
    <citation type="journal article" date="2015" name="Data Brief">
        <title>Shoot transcriptome of the giant reed, Arundo donax.</title>
        <authorList>
            <person name="Barrero R.A."/>
            <person name="Guerrero F.D."/>
            <person name="Moolhuijzen P."/>
            <person name="Goolsby J.A."/>
            <person name="Tidwell J."/>
            <person name="Bellgard S.E."/>
            <person name="Bellgard M.I."/>
        </authorList>
    </citation>
    <scope>NUCLEOTIDE SEQUENCE</scope>
    <source>
        <tissue evidence="1">Shoot tissue taken approximately 20 cm above the soil surface</tissue>
    </source>
</reference>
<sequence length="109" mass="12703">MHSSLWLISSSYSTPYGLFVTRRLNPLAIISSLWISFLRRNWWMLLISVNFLSTTFWDKKRAMQIESHSDAKGQLTEVFGFSVFHHCLDNQKLPGFQKNRDHAWLAQGG</sequence>
<organism evidence="1">
    <name type="scientific">Arundo donax</name>
    <name type="common">Giant reed</name>
    <name type="synonym">Donax arundinaceus</name>
    <dbReference type="NCBI Taxonomy" id="35708"/>
    <lineage>
        <taxon>Eukaryota</taxon>
        <taxon>Viridiplantae</taxon>
        <taxon>Streptophyta</taxon>
        <taxon>Embryophyta</taxon>
        <taxon>Tracheophyta</taxon>
        <taxon>Spermatophyta</taxon>
        <taxon>Magnoliopsida</taxon>
        <taxon>Liliopsida</taxon>
        <taxon>Poales</taxon>
        <taxon>Poaceae</taxon>
        <taxon>PACMAD clade</taxon>
        <taxon>Arundinoideae</taxon>
        <taxon>Arundineae</taxon>
        <taxon>Arundo</taxon>
    </lineage>
</organism>
<dbReference type="AlphaFoldDB" id="A0A0A9C5B8"/>
<proteinExistence type="predicted"/>
<protein>
    <submittedName>
        <fullName evidence="1">Uncharacterized protein</fullName>
    </submittedName>
</protein>